<dbReference type="InterPro" id="IPR036779">
    <property type="entry name" value="LysM_dom_sf"/>
</dbReference>
<dbReference type="PANTHER" id="PTHR20932:SF13">
    <property type="entry name" value="LD36653P"/>
    <property type="match status" value="1"/>
</dbReference>
<evidence type="ECO:0000259" key="1">
    <source>
        <dbReference type="PROSITE" id="PS51782"/>
    </source>
</evidence>
<feature type="domain" description="LysM" evidence="1">
    <location>
        <begin position="80"/>
        <end position="124"/>
    </location>
</feature>
<proteinExistence type="predicted"/>
<dbReference type="AlphaFoldDB" id="H2Y1Z7"/>
<reference evidence="2" key="2">
    <citation type="submission" date="2025-08" db="UniProtKB">
        <authorList>
            <consortium name="Ensembl"/>
        </authorList>
    </citation>
    <scope>IDENTIFICATION</scope>
</reference>
<reference evidence="2" key="3">
    <citation type="submission" date="2025-09" db="UniProtKB">
        <authorList>
            <consortium name="Ensembl"/>
        </authorList>
    </citation>
    <scope>IDENTIFICATION</scope>
</reference>
<accession>H2Y1Z7</accession>
<name>H2Y1Z7_CIOIN</name>
<organism evidence="2 3">
    <name type="scientific">Ciona intestinalis</name>
    <name type="common">Transparent sea squirt</name>
    <name type="synonym">Ascidia intestinalis</name>
    <dbReference type="NCBI Taxonomy" id="7719"/>
    <lineage>
        <taxon>Eukaryota</taxon>
        <taxon>Metazoa</taxon>
        <taxon>Chordata</taxon>
        <taxon>Tunicata</taxon>
        <taxon>Ascidiacea</taxon>
        <taxon>Phlebobranchia</taxon>
        <taxon>Cionidae</taxon>
        <taxon>Ciona</taxon>
    </lineage>
</organism>
<dbReference type="InterPro" id="IPR045030">
    <property type="entry name" value="LYSM1-4"/>
</dbReference>
<dbReference type="InParanoid" id="H2Y1Z7"/>
<reference evidence="3" key="1">
    <citation type="journal article" date="2002" name="Science">
        <title>The draft genome of Ciona intestinalis: insights into chordate and vertebrate origins.</title>
        <authorList>
            <person name="Dehal P."/>
            <person name="Satou Y."/>
            <person name="Campbell R.K."/>
            <person name="Chapman J."/>
            <person name="Degnan B."/>
            <person name="De Tomaso A."/>
            <person name="Davidson B."/>
            <person name="Di Gregorio A."/>
            <person name="Gelpke M."/>
            <person name="Goodstein D.M."/>
            <person name="Harafuji N."/>
            <person name="Hastings K.E."/>
            <person name="Ho I."/>
            <person name="Hotta K."/>
            <person name="Huang W."/>
            <person name="Kawashima T."/>
            <person name="Lemaire P."/>
            <person name="Martinez D."/>
            <person name="Meinertzhagen I.A."/>
            <person name="Necula S."/>
            <person name="Nonaka M."/>
            <person name="Putnam N."/>
            <person name="Rash S."/>
            <person name="Saiga H."/>
            <person name="Satake M."/>
            <person name="Terry A."/>
            <person name="Yamada L."/>
            <person name="Wang H.G."/>
            <person name="Awazu S."/>
            <person name="Azumi K."/>
            <person name="Boore J."/>
            <person name="Branno M."/>
            <person name="Chin-Bow S."/>
            <person name="DeSantis R."/>
            <person name="Doyle S."/>
            <person name="Francino P."/>
            <person name="Keys D.N."/>
            <person name="Haga S."/>
            <person name="Hayashi H."/>
            <person name="Hino K."/>
            <person name="Imai K.S."/>
            <person name="Inaba K."/>
            <person name="Kano S."/>
            <person name="Kobayashi K."/>
            <person name="Kobayashi M."/>
            <person name="Lee B.I."/>
            <person name="Makabe K.W."/>
            <person name="Manohar C."/>
            <person name="Matassi G."/>
            <person name="Medina M."/>
            <person name="Mochizuki Y."/>
            <person name="Mount S."/>
            <person name="Morishita T."/>
            <person name="Miura S."/>
            <person name="Nakayama A."/>
            <person name="Nishizaka S."/>
            <person name="Nomoto H."/>
            <person name="Ohta F."/>
            <person name="Oishi K."/>
            <person name="Rigoutsos I."/>
            <person name="Sano M."/>
            <person name="Sasaki A."/>
            <person name="Sasakura Y."/>
            <person name="Shoguchi E."/>
            <person name="Shin-i T."/>
            <person name="Spagnuolo A."/>
            <person name="Stainier D."/>
            <person name="Suzuki M.M."/>
            <person name="Tassy O."/>
            <person name="Takatori N."/>
            <person name="Tokuoka M."/>
            <person name="Yagi K."/>
            <person name="Yoshizaki F."/>
            <person name="Wada S."/>
            <person name="Zhang C."/>
            <person name="Hyatt P.D."/>
            <person name="Larimer F."/>
            <person name="Detter C."/>
            <person name="Doggett N."/>
            <person name="Glavina T."/>
            <person name="Hawkins T."/>
            <person name="Richardson P."/>
            <person name="Lucas S."/>
            <person name="Kohara Y."/>
            <person name="Levine M."/>
            <person name="Satoh N."/>
            <person name="Rokhsar D.S."/>
        </authorList>
    </citation>
    <scope>NUCLEOTIDE SEQUENCE [LARGE SCALE GENOMIC DNA]</scope>
</reference>
<keyword evidence="3" id="KW-1185">Reference proteome</keyword>
<dbReference type="GeneTree" id="ENSGT00940000170071"/>
<evidence type="ECO:0000313" key="3">
    <source>
        <dbReference type="Proteomes" id="UP000008144"/>
    </source>
</evidence>
<dbReference type="PROSITE" id="PS51782">
    <property type="entry name" value="LYSM"/>
    <property type="match status" value="1"/>
</dbReference>
<dbReference type="Ensembl" id="ENSCINT00000035858.1">
    <property type="protein sequence ID" value="ENSCINP00000035932.1"/>
    <property type="gene ID" value="ENSCING00000024294.1"/>
</dbReference>
<dbReference type="FunCoup" id="H2Y1Z7">
    <property type="interactions" value="9"/>
</dbReference>
<dbReference type="InterPro" id="IPR018392">
    <property type="entry name" value="LysM"/>
</dbReference>
<dbReference type="Gene3D" id="3.10.350.10">
    <property type="entry name" value="LysM domain"/>
    <property type="match status" value="1"/>
</dbReference>
<sequence>MDKNLIKVANRNFNSNHNNVGGRAASSPTDMNGAARIFTNSVDNGAIDDVTELTHLRPRGGGSNQSYMSERAPPDDVVFLEREILPTDTLQSFALLYGCTLNDIKRANNLIREQDFYALRHLKIPVKRHGLLTEIEEETKRRPVTTSIRGSQSDDVYTNENQLTSSTNHNPATTRNEANKFLKKLDKEIRKTVRSSDALGERNEVLEEVVSSLGSIGYRPLPPPGGKDDCNGADWGVKWWVLLLGFLAI</sequence>
<dbReference type="PANTHER" id="PTHR20932">
    <property type="entry name" value="LYSM AND PUTATIVE PEPTIDOGLYCAN-BINDING DOMAIN-CONTAINING PROTEIN"/>
    <property type="match status" value="1"/>
</dbReference>
<evidence type="ECO:0000313" key="2">
    <source>
        <dbReference type="Ensembl" id="ENSCINP00000035932.1"/>
    </source>
</evidence>
<dbReference type="HOGENOM" id="CLU_070676_0_1_1"/>
<dbReference type="OMA" id="IALQFCC"/>
<protein>
    <recommendedName>
        <fullName evidence="1">LysM domain-containing protein</fullName>
    </recommendedName>
</protein>
<dbReference type="Proteomes" id="UP000008144">
    <property type="component" value="Unassembled WGS sequence"/>
</dbReference>
<dbReference type="CDD" id="cd00118">
    <property type="entry name" value="LysM"/>
    <property type="match status" value="1"/>
</dbReference>
<dbReference type="STRING" id="7719.ENSCINP00000035932"/>